<dbReference type="EMBL" id="GDHC01008715">
    <property type="protein sequence ID" value="JAQ09914.1"/>
    <property type="molecule type" value="Transcribed_RNA"/>
</dbReference>
<reference evidence="1" key="1">
    <citation type="journal article" date="2016" name="Gigascience">
        <title>De novo construction of an expanded transcriptome assembly for the western tarnished plant bug, Lygus hesperus.</title>
        <authorList>
            <person name="Tassone E.E."/>
            <person name="Geib S.M."/>
            <person name="Hall B."/>
            <person name="Fabrick J.A."/>
            <person name="Brent C.S."/>
            <person name="Hull J.J."/>
        </authorList>
    </citation>
    <scope>NUCLEOTIDE SEQUENCE</scope>
</reference>
<dbReference type="AlphaFoldDB" id="A0A146LPU1"/>
<gene>
    <name evidence="1" type="ORF">g.40101</name>
</gene>
<sequence length="119" mass="13808">MEEGFPGKCILFLLNHLLGIERVFNCRVDINREASLSGFFLSLPTHTFTKLYFSDVLQDYWPNFRQSDEPCDISLLNNLKCPLKYRKLCQIPVPETLFITVHIDILGPLNPARGYKYIL</sequence>
<evidence type="ECO:0000313" key="1">
    <source>
        <dbReference type="EMBL" id="JAQ09914.1"/>
    </source>
</evidence>
<organism evidence="1">
    <name type="scientific">Lygus hesperus</name>
    <name type="common">Western plant bug</name>
    <dbReference type="NCBI Taxonomy" id="30085"/>
    <lineage>
        <taxon>Eukaryota</taxon>
        <taxon>Metazoa</taxon>
        <taxon>Ecdysozoa</taxon>
        <taxon>Arthropoda</taxon>
        <taxon>Hexapoda</taxon>
        <taxon>Insecta</taxon>
        <taxon>Pterygota</taxon>
        <taxon>Neoptera</taxon>
        <taxon>Paraneoptera</taxon>
        <taxon>Hemiptera</taxon>
        <taxon>Heteroptera</taxon>
        <taxon>Panheteroptera</taxon>
        <taxon>Cimicomorpha</taxon>
        <taxon>Miridae</taxon>
        <taxon>Mirini</taxon>
        <taxon>Lygus</taxon>
    </lineage>
</organism>
<proteinExistence type="predicted"/>
<accession>A0A146LPU1</accession>
<protein>
    <submittedName>
        <fullName evidence="1">Uncharacterized protein</fullName>
    </submittedName>
</protein>
<name>A0A146LPU1_LYGHE</name>